<evidence type="ECO:0008006" key="4">
    <source>
        <dbReference type="Google" id="ProtNLM"/>
    </source>
</evidence>
<name>A0A1M5HJ03_9ALTE</name>
<evidence type="ECO:0000313" key="2">
    <source>
        <dbReference type="EMBL" id="SHG15878.1"/>
    </source>
</evidence>
<feature type="chain" id="PRO_5013382071" description="Outer membrane protein beta-barrel domain-containing protein" evidence="1">
    <location>
        <begin position="22"/>
        <end position="166"/>
    </location>
</feature>
<dbReference type="OrthoDB" id="6332692at2"/>
<protein>
    <recommendedName>
        <fullName evidence="4">Outer membrane protein beta-barrel domain-containing protein</fullName>
    </recommendedName>
</protein>
<proteinExistence type="predicted"/>
<dbReference type="Proteomes" id="UP000184520">
    <property type="component" value="Unassembled WGS sequence"/>
</dbReference>
<feature type="signal peptide" evidence="1">
    <location>
        <begin position="1"/>
        <end position="21"/>
    </location>
</feature>
<dbReference type="AlphaFoldDB" id="A0A1M5HJ03"/>
<evidence type="ECO:0000256" key="1">
    <source>
        <dbReference type="SAM" id="SignalP"/>
    </source>
</evidence>
<keyword evidence="3" id="KW-1185">Reference proteome</keyword>
<dbReference type="RefSeq" id="WP_073320136.1">
    <property type="nucleotide sequence ID" value="NZ_FQWD01000002.1"/>
</dbReference>
<accession>A0A1M5HJ03</accession>
<organism evidence="2 3">
    <name type="scientific">Marisediminitalea aggregata</name>
    <dbReference type="NCBI Taxonomy" id="634436"/>
    <lineage>
        <taxon>Bacteria</taxon>
        <taxon>Pseudomonadati</taxon>
        <taxon>Pseudomonadota</taxon>
        <taxon>Gammaproteobacteria</taxon>
        <taxon>Alteromonadales</taxon>
        <taxon>Alteromonadaceae</taxon>
        <taxon>Marisediminitalea</taxon>
    </lineage>
</organism>
<reference evidence="3" key="1">
    <citation type="submission" date="2016-11" db="EMBL/GenBank/DDBJ databases">
        <authorList>
            <person name="Varghese N."/>
            <person name="Submissions S."/>
        </authorList>
    </citation>
    <scope>NUCLEOTIDE SEQUENCE [LARGE SCALE GENOMIC DNA]</scope>
    <source>
        <strain evidence="3">CGMCC 1.8995</strain>
    </source>
</reference>
<keyword evidence="1" id="KW-0732">Signal</keyword>
<sequence length="166" mass="18424">MPLRRAILLCLAGSFSSPLLANQPAFLPESPLVSAPADNAQYFIKYQNARLPKWRFDIRMNSRSNPYVPTNLPRVDLLDLAAVSLSARRAVTSSSTQWVYATLRNTQYFLNPQAAALPITGHNATAAGVGWQFGEPYGFGLAVGYEFRYVGDENNNSLVMGVHYYF</sequence>
<dbReference type="EMBL" id="FQWD01000002">
    <property type="protein sequence ID" value="SHG15878.1"/>
    <property type="molecule type" value="Genomic_DNA"/>
</dbReference>
<gene>
    <name evidence="2" type="ORF">SAMN05216361_1491</name>
</gene>
<evidence type="ECO:0000313" key="3">
    <source>
        <dbReference type="Proteomes" id="UP000184520"/>
    </source>
</evidence>